<keyword evidence="7 15" id="KW-0547">Nucleotide-binding</keyword>
<comment type="catalytic activity">
    <reaction evidence="14">
        <text>Cu(+)(in) + ATP + H2O = Cu(+)(out) + ADP + phosphate + H(+)</text>
        <dbReference type="Rhea" id="RHEA:25792"/>
        <dbReference type="ChEBI" id="CHEBI:15377"/>
        <dbReference type="ChEBI" id="CHEBI:15378"/>
        <dbReference type="ChEBI" id="CHEBI:30616"/>
        <dbReference type="ChEBI" id="CHEBI:43474"/>
        <dbReference type="ChEBI" id="CHEBI:49552"/>
        <dbReference type="ChEBI" id="CHEBI:456216"/>
        <dbReference type="EC" id="7.2.2.8"/>
    </reaction>
</comment>
<feature type="transmembrane region" description="Helical" evidence="15">
    <location>
        <begin position="209"/>
        <end position="227"/>
    </location>
</feature>
<keyword evidence="10" id="KW-1278">Translocase</keyword>
<feature type="transmembrane region" description="Helical" evidence="15">
    <location>
        <begin position="92"/>
        <end position="112"/>
    </location>
</feature>
<dbReference type="InterPro" id="IPR036163">
    <property type="entry name" value="HMA_dom_sf"/>
</dbReference>
<keyword evidence="11 15" id="KW-1133">Transmembrane helix</keyword>
<feature type="transmembrane region" description="Helical" evidence="15">
    <location>
        <begin position="361"/>
        <end position="383"/>
    </location>
</feature>
<evidence type="ECO:0000256" key="13">
    <source>
        <dbReference type="ARBA" id="ARBA00023136"/>
    </source>
</evidence>
<evidence type="ECO:0000256" key="15">
    <source>
        <dbReference type="RuleBase" id="RU362081"/>
    </source>
</evidence>
<dbReference type="GO" id="GO:0016887">
    <property type="term" value="F:ATP hydrolysis activity"/>
    <property type="evidence" value="ECO:0007669"/>
    <property type="project" value="InterPro"/>
</dbReference>
<dbReference type="InterPro" id="IPR023299">
    <property type="entry name" value="ATPase_P-typ_cyto_dom_N"/>
</dbReference>
<keyword evidence="13 15" id="KW-0472">Membrane</keyword>
<dbReference type="Proteomes" id="UP000679373">
    <property type="component" value="Chromosome"/>
</dbReference>
<proteinExistence type="inferred from homology"/>
<evidence type="ECO:0000256" key="10">
    <source>
        <dbReference type="ARBA" id="ARBA00022967"/>
    </source>
</evidence>
<keyword evidence="8" id="KW-0406">Ion transport</keyword>
<sequence length="773" mass="85225">MLLIEKTTLKVEGMTCTLCTIIIENAIKTLNGVVNIQASYASEKVNIEYDSKIISISMIKDKLKKSGYYLYDPEENHVPNKRKSEIDTLRKLVIISFVLTSPMILMMILNGASDCCISFDILNKSSLSKFLESLRYKTLFLHDWRLQFILATPVQFIVGSRFYKKAYFAVKAKILNMDVLVVLGTTVTYFYSLYTSFFGVTNSSGIKNVFYESSMVVITFVLLGKYLEEITKGRTSKEIKSLLNLQAKTARVEMNGVEKDTPIEEVKPEDKIIVRPGEKIPVDGIILEGNSSVNEAMITGESFIVEKSIGDKVIGSTLNMYGTFKFKATKVGSKTKFGEILKLVEEAQNSRAPIQNLVDKVCSIFVPVVVLISIVTFIIWYFIILKGSYYFLSKIIIYSVAVLVVSCPCALGLATPTAIMTGIGNLAKEGILIKNSASIEKLCTLDTVVFDKTGTITTGNLTVDQIIFVKDKSNLEKEKILKLAAIAEKKSEHLIGKAIYEEIEKDFSAKIEDPDDFKAIPGRGIIAIYNNNEIIIGTEKFIKEQGICLDNALSNLIENKGYENGKTVIVIGINNNCEAIILLSDTIKQDAKEAIAKLKNNGIDVILLSGDNKKSTKEIGDKVGITSVIAEVLPEEKGKVIDRLKADGRTVAMVGDGINDAVALAKADVNFAMGSGTDVAIEIGDVIILNSNLFSIPSAIKKAKKIRRKIRENLIFAFIYNIIAIPFAATGHLTPAIAAITMSASSLSVLLNSLSLKMRLSNKKPFFRERRSF</sequence>
<comment type="subcellular location">
    <subcellularLocation>
        <location evidence="1">Cell membrane</location>
        <topology evidence="1">Multi-pass membrane protein</topology>
    </subcellularLocation>
</comment>
<dbReference type="SUPFAM" id="SSF81653">
    <property type="entry name" value="Calcium ATPase, transduction domain A"/>
    <property type="match status" value="1"/>
</dbReference>
<evidence type="ECO:0000256" key="11">
    <source>
        <dbReference type="ARBA" id="ARBA00022989"/>
    </source>
</evidence>
<evidence type="ECO:0000256" key="1">
    <source>
        <dbReference type="ARBA" id="ARBA00004651"/>
    </source>
</evidence>
<evidence type="ECO:0000256" key="6">
    <source>
        <dbReference type="ARBA" id="ARBA00022723"/>
    </source>
</evidence>
<dbReference type="FunFam" id="2.70.150.10:FF:000020">
    <property type="entry name" value="Copper-exporting P-type ATPase A"/>
    <property type="match status" value="1"/>
</dbReference>
<dbReference type="NCBIfam" id="TIGR01525">
    <property type="entry name" value="ATPase-IB_hvy"/>
    <property type="match status" value="1"/>
</dbReference>
<dbReference type="SFLD" id="SFLDG00002">
    <property type="entry name" value="C1.7:_P-type_atpase_like"/>
    <property type="match status" value="1"/>
</dbReference>
<feature type="transmembrane region" description="Helical" evidence="15">
    <location>
        <begin position="175"/>
        <end position="197"/>
    </location>
</feature>
<dbReference type="InterPro" id="IPR008250">
    <property type="entry name" value="ATPase_P-typ_transduc_dom_A_sf"/>
</dbReference>
<dbReference type="Gene3D" id="2.70.150.10">
    <property type="entry name" value="Calcium-transporting ATPase, cytoplasmic transduction domain A"/>
    <property type="match status" value="1"/>
</dbReference>
<dbReference type="InterPro" id="IPR006121">
    <property type="entry name" value="HMA_dom"/>
</dbReference>
<dbReference type="PROSITE" id="PS00154">
    <property type="entry name" value="ATPASE_E1_E2"/>
    <property type="match status" value="1"/>
</dbReference>
<comment type="similarity">
    <text evidence="2 15">Belongs to the cation transport ATPase (P-type) (TC 3.A.3) family. Type IB subfamily.</text>
</comment>
<dbReference type="Pfam" id="PF00403">
    <property type="entry name" value="HMA"/>
    <property type="match status" value="1"/>
</dbReference>
<dbReference type="SFLD" id="SFLDF00027">
    <property type="entry name" value="p-type_atpase"/>
    <property type="match status" value="1"/>
</dbReference>
<feature type="domain" description="HMA" evidence="16">
    <location>
        <begin position="5"/>
        <end position="71"/>
    </location>
</feature>
<dbReference type="GO" id="GO:0005507">
    <property type="term" value="F:copper ion binding"/>
    <property type="evidence" value="ECO:0007669"/>
    <property type="project" value="TreeGrafter"/>
</dbReference>
<evidence type="ECO:0000313" key="17">
    <source>
        <dbReference type="EMBL" id="QUN35865.1"/>
    </source>
</evidence>
<dbReference type="GO" id="GO:0005886">
    <property type="term" value="C:plasma membrane"/>
    <property type="evidence" value="ECO:0007669"/>
    <property type="project" value="UniProtKB-SubCell"/>
</dbReference>
<evidence type="ECO:0000259" key="16">
    <source>
        <dbReference type="PROSITE" id="PS50846"/>
    </source>
</evidence>
<dbReference type="CDD" id="cd00371">
    <property type="entry name" value="HMA"/>
    <property type="match status" value="1"/>
</dbReference>
<feature type="transmembrane region" description="Helical" evidence="15">
    <location>
        <begin position="395"/>
        <end position="414"/>
    </location>
</feature>
<dbReference type="NCBIfam" id="TIGR01494">
    <property type="entry name" value="ATPase_P-type"/>
    <property type="match status" value="1"/>
</dbReference>
<keyword evidence="4 15" id="KW-1003">Cell membrane</keyword>
<dbReference type="SUPFAM" id="SSF55008">
    <property type="entry name" value="HMA, heavy metal-associated domain"/>
    <property type="match status" value="1"/>
</dbReference>
<dbReference type="Gene3D" id="3.30.70.100">
    <property type="match status" value="1"/>
</dbReference>
<dbReference type="EMBL" id="CP073653">
    <property type="protein sequence ID" value="QUN35865.1"/>
    <property type="molecule type" value="Genomic_DNA"/>
</dbReference>
<evidence type="ECO:0000256" key="3">
    <source>
        <dbReference type="ARBA" id="ARBA00012517"/>
    </source>
</evidence>
<dbReference type="InterPro" id="IPR036412">
    <property type="entry name" value="HAD-like_sf"/>
</dbReference>
<dbReference type="InterPro" id="IPR059000">
    <property type="entry name" value="ATPase_P-type_domA"/>
</dbReference>
<dbReference type="InterPro" id="IPR023214">
    <property type="entry name" value="HAD_sf"/>
</dbReference>
<evidence type="ECO:0000256" key="14">
    <source>
        <dbReference type="ARBA" id="ARBA00049289"/>
    </source>
</evidence>
<dbReference type="Pfam" id="PF00122">
    <property type="entry name" value="E1-E2_ATPase"/>
    <property type="match status" value="1"/>
</dbReference>
<keyword evidence="18" id="KW-1185">Reference proteome</keyword>
<dbReference type="NCBIfam" id="TIGR01511">
    <property type="entry name" value="ATPase-IB1_Cu"/>
    <property type="match status" value="1"/>
</dbReference>
<dbReference type="RefSeq" id="WP_077867746.1">
    <property type="nucleotide sequence ID" value="NZ_BKAK01000070.1"/>
</dbReference>
<dbReference type="EC" id="7.2.2.8" evidence="3"/>
<organism evidence="17 18">
    <name type="scientific">Clostridium beijerinckii</name>
    <name type="common">Clostridium MP</name>
    <dbReference type="NCBI Taxonomy" id="1520"/>
    <lineage>
        <taxon>Bacteria</taxon>
        <taxon>Bacillati</taxon>
        <taxon>Bacillota</taxon>
        <taxon>Clostridia</taxon>
        <taxon>Eubacteriales</taxon>
        <taxon>Clostridiaceae</taxon>
        <taxon>Clostridium</taxon>
    </lineage>
</organism>
<feature type="transmembrane region" description="Helical" evidence="15">
    <location>
        <begin position="710"/>
        <end position="729"/>
    </location>
</feature>
<evidence type="ECO:0000256" key="9">
    <source>
        <dbReference type="ARBA" id="ARBA00022840"/>
    </source>
</evidence>
<evidence type="ECO:0000313" key="18">
    <source>
        <dbReference type="Proteomes" id="UP000679373"/>
    </source>
</evidence>
<protein>
    <recommendedName>
        <fullName evidence="3">P-type Cu(+) transporter</fullName>
        <ecNumber evidence="3">7.2.2.8</ecNumber>
    </recommendedName>
</protein>
<dbReference type="Gene3D" id="3.40.1110.10">
    <property type="entry name" value="Calcium-transporting ATPase, cytoplasmic domain N"/>
    <property type="match status" value="1"/>
</dbReference>
<keyword evidence="8" id="KW-0813">Transport</keyword>
<keyword evidence="8" id="KW-0187">Copper transport</keyword>
<dbReference type="GO" id="GO:0043682">
    <property type="term" value="F:P-type divalent copper transporter activity"/>
    <property type="evidence" value="ECO:0007669"/>
    <property type="project" value="TreeGrafter"/>
</dbReference>
<feature type="transmembrane region" description="Helical" evidence="15">
    <location>
        <begin position="144"/>
        <end position="163"/>
    </location>
</feature>
<dbReference type="GO" id="GO:0005524">
    <property type="term" value="F:ATP binding"/>
    <property type="evidence" value="ECO:0007669"/>
    <property type="project" value="UniProtKB-UniRule"/>
</dbReference>
<dbReference type="GO" id="GO:0055070">
    <property type="term" value="P:copper ion homeostasis"/>
    <property type="evidence" value="ECO:0007669"/>
    <property type="project" value="TreeGrafter"/>
</dbReference>
<gene>
    <name evidence="17" type="ORF">KEC93_03275</name>
</gene>
<feature type="transmembrane region" description="Helical" evidence="15">
    <location>
        <begin position="735"/>
        <end position="754"/>
    </location>
</feature>
<keyword evidence="9 15" id="KW-0067">ATP-binding</keyword>
<dbReference type="PANTHER" id="PTHR43520:SF8">
    <property type="entry name" value="P-TYPE CU(+) TRANSPORTER"/>
    <property type="match status" value="1"/>
</dbReference>
<keyword evidence="12" id="KW-0186">Copper</keyword>
<dbReference type="GeneID" id="66343512"/>
<dbReference type="PRINTS" id="PR00943">
    <property type="entry name" value="CUATPASE"/>
</dbReference>
<evidence type="ECO:0000256" key="12">
    <source>
        <dbReference type="ARBA" id="ARBA00023008"/>
    </source>
</evidence>
<reference evidence="17" key="1">
    <citation type="submission" date="2021-04" db="EMBL/GenBank/DDBJ databases">
        <title>Complete genome sequence of the type strain Clostridium beijerinckii NRRL B-598.</title>
        <authorList>
            <person name="Sedlar K."/>
            <person name="Branska B."/>
            <person name="Bezdicek M."/>
            <person name="Nykrynova M."/>
            <person name="Lengerova M."/>
            <person name="Skutkova H."/>
            <person name="Patakova P."/>
        </authorList>
    </citation>
    <scope>NUCLEOTIDE SEQUENCE</scope>
    <source>
        <strain evidence="17">DSM 791</strain>
    </source>
</reference>
<dbReference type="SUPFAM" id="SSF81665">
    <property type="entry name" value="Calcium ATPase, transmembrane domain M"/>
    <property type="match status" value="1"/>
</dbReference>
<dbReference type="PANTHER" id="PTHR43520">
    <property type="entry name" value="ATP7, ISOFORM B"/>
    <property type="match status" value="1"/>
</dbReference>
<keyword evidence="5 15" id="KW-0812">Transmembrane</keyword>
<dbReference type="InterPro" id="IPR001757">
    <property type="entry name" value="P_typ_ATPase"/>
</dbReference>
<dbReference type="PROSITE" id="PS50846">
    <property type="entry name" value="HMA_2"/>
    <property type="match status" value="1"/>
</dbReference>
<dbReference type="InterPro" id="IPR027256">
    <property type="entry name" value="P-typ_ATPase_IB"/>
</dbReference>
<dbReference type="SFLD" id="SFLDS00003">
    <property type="entry name" value="Haloacid_Dehalogenase"/>
    <property type="match status" value="1"/>
</dbReference>
<dbReference type="InterPro" id="IPR044492">
    <property type="entry name" value="P_typ_ATPase_HD_dom"/>
</dbReference>
<dbReference type="InterPro" id="IPR023298">
    <property type="entry name" value="ATPase_P-typ_TM_dom_sf"/>
</dbReference>
<name>A0AB74VHQ9_CLOBE</name>
<evidence type="ECO:0000256" key="7">
    <source>
        <dbReference type="ARBA" id="ARBA00022741"/>
    </source>
</evidence>
<dbReference type="AlphaFoldDB" id="A0AB74VHQ9"/>
<dbReference type="GO" id="GO:0140581">
    <property type="term" value="F:P-type monovalent copper transporter activity"/>
    <property type="evidence" value="ECO:0007669"/>
    <property type="project" value="UniProtKB-EC"/>
</dbReference>
<evidence type="ECO:0000256" key="8">
    <source>
        <dbReference type="ARBA" id="ARBA00022796"/>
    </source>
</evidence>
<dbReference type="Gene3D" id="3.40.50.1000">
    <property type="entry name" value="HAD superfamily/HAD-like"/>
    <property type="match status" value="1"/>
</dbReference>
<evidence type="ECO:0000256" key="5">
    <source>
        <dbReference type="ARBA" id="ARBA00022692"/>
    </source>
</evidence>
<accession>A0AB74VHQ9</accession>
<keyword evidence="6 15" id="KW-0479">Metal-binding</keyword>
<dbReference type="SUPFAM" id="SSF56784">
    <property type="entry name" value="HAD-like"/>
    <property type="match status" value="1"/>
</dbReference>
<dbReference type="PRINTS" id="PR00119">
    <property type="entry name" value="CATATPASE"/>
</dbReference>
<evidence type="ECO:0000256" key="4">
    <source>
        <dbReference type="ARBA" id="ARBA00022475"/>
    </source>
</evidence>
<dbReference type="CDD" id="cd02094">
    <property type="entry name" value="P-type_ATPase_Cu-like"/>
    <property type="match status" value="1"/>
</dbReference>
<dbReference type="Pfam" id="PF00702">
    <property type="entry name" value="Hydrolase"/>
    <property type="match status" value="1"/>
</dbReference>
<evidence type="ECO:0000256" key="2">
    <source>
        <dbReference type="ARBA" id="ARBA00006024"/>
    </source>
</evidence>
<dbReference type="InterPro" id="IPR018303">
    <property type="entry name" value="ATPase_P-typ_P_site"/>
</dbReference>